<proteinExistence type="predicted"/>
<dbReference type="GO" id="GO:0005524">
    <property type="term" value="F:ATP binding"/>
    <property type="evidence" value="ECO:0007669"/>
    <property type="project" value="UniProtKB-KW"/>
</dbReference>
<dbReference type="GO" id="GO:0016887">
    <property type="term" value="F:ATP hydrolysis activity"/>
    <property type="evidence" value="ECO:0007669"/>
    <property type="project" value="InterPro"/>
</dbReference>
<sequence length="490" mass="54814">MALLLEATNLSHTFTDQELFSCKQLQIFSGDKIGLIGANGSGKSTLLHILFGTFPPDRGTVRRLCDINYFTQFDPLPTPPDDEQLRRYHVINKIDQPSVSGGEATKIKIAQTIQAHTPLIFADEITTHLDTPSKNLLLTDLQRCETLLIVSHDRHLLDQICNKIIAIEDGIIRSYQGNYSDYLAIKEQENGEAEFAYQQYTKEKKRLQASVTRAKQRANAIKSAPSRMGNSEARLHKGEVKSRQKVAHRHATVLEHRLKSLEVKHSVPQKRLSFDFTLTHPLANKWLMQAENLTFAYPDQAPLYQDAHFIIPNGSKTALYGENGCGKSTLINQIIHQASGIHLVPQVKLGIFKQDLSNIIPDKTLFDNAMLHSVRPPAIVRAMLAGMGFSSVDYHKRASQLSGGERVKLSLCSIFASQANLLLLDEPTNFLDILAVETLQQMLSHYPGTVILVSHDQALVQRIATRLIIFDEGNLRTHEGDLASYLITKT</sequence>
<dbReference type="SUPFAM" id="SSF52540">
    <property type="entry name" value="P-loop containing nucleoside triphosphate hydrolases"/>
    <property type="match status" value="2"/>
</dbReference>
<evidence type="ECO:0000256" key="1">
    <source>
        <dbReference type="ARBA" id="ARBA00022737"/>
    </source>
</evidence>
<keyword evidence="3 6" id="KW-0067">ATP-binding</keyword>
<evidence type="ECO:0000256" key="2">
    <source>
        <dbReference type="ARBA" id="ARBA00022741"/>
    </source>
</evidence>
<dbReference type="InterPro" id="IPR003439">
    <property type="entry name" value="ABC_transporter-like_ATP-bd"/>
</dbReference>
<dbReference type="Proteomes" id="UP000778951">
    <property type="component" value="Unassembled WGS sequence"/>
</dbReference>
<dbReference type="PANTHER" id="PTHR19211">
    <property type="entry name" value="ATP-BINDING TRANSPORT PROTEIN-RELATED"/>
    <property type="match status" value="1"/>
</dbReference>
<dbReference type="InterPro" id="IPR017871">
    <property type="entry name" value="ABC_transporter-like_CS"/>
</dbReference>
<dbReference type="PANTHER" id="PTHR19211:SF100">
    <property type="entry name" value="RIBOSOME PROTECTION PROTEIN VMLR"/>
    <property type="match status" value="1"/>
</dbReference>
<gene>
    <name evidence="6" type="ORF">HCT48_00475</name>
</gene>
<dbReference type="RefSeq" id="WP_167694797.1">
    <property type="nucleotide sequence ID" value="NZ_CP118181.1"/>
</dbReference>
<dbReference type="Gene3D" id="3.40.50.300">
    <property type="entry name" value="P-loop containing nucleotide triphosphate hydrolases"/>
    <property type="match status" value="3"/>
</dbReference>
<keyword evidence="1" id="KW-0677">Repeat</keyword>
<name>A0A968GER5_9SPIO</name>
<dbReference type="InterPro" id="IPR032781">
    <property type="entry name" value="ABC_tran_Xtn"/>
</dbReference>
<reference evidence="6" key="1">
    <citation type="submission" date="2020-03" db="EMBL/GenBank/DDBJ databases">
        <title>Spirochaetal bacteria isolated from arthropods constitute a novel genus Entomospira genus novum within the order Spirochaetales.</title>
        <authorList>
            <person name="Grana-Miraglia L."/>
            <person name="Sikutova S."/>
            <person name="Fingerle V."/>
            <person name="Sing A."/>
            <person name="Castillo-Ramirez S."/>
            <person name="Margos G."/>
            <person name="Rudolf I."/>
        </authorList>
    </citation>
    <scope>NUCLEOTIDE SEQUENCE</scope>
    <source>
        <strain evidence="6">BR149</strain>
    </source>
</reference>
<dbReference type="PROSITE" id="PS00211">
    <property type="entry name" value="ABC_TRANSPORTER_1"/>
    <property type="match status" value="2"/>
</dbReference>
<evidence type="ECO:0000256" key="3">
    <source>
        <dbReference type="ARBA" id="ARBA00022840"/>
    </source>
</evidence>
<dbReference type="PROSITE" id="PS50893">
    <property type="entry name" value="ABC_TRANSPORTER_2"/>
    <property type="match status" value="2"/>
</dbReference>
<organism evidence="6 7">
    <name type="scientific">Entomospira culicis</name>
    <dbReference type="NCBI Taxonomy" id="2719989"/>
    <lineage>
        <taxon>Bacteria</taxon>
        <taxon>Pseudomonadati</taxon>
        <taxon>Spirochaetota</taxon>
        <taxon>Spirochaetia</taxon>
        <taxon>Spirochaetales</taxon>
        <taxon>Spirochaetaceae</taxon>
        <taxon>Entomospira</taxon>
    </lineage>
</organism>
<dbReference type="NCBIfam" id="NF000355">
    <property type="entry name" value="ribo_prot_ABC_F"/>
    <property type="match status" value="1"/>
</dbReference>
<evidence type="ECO:0000259" key="5">
    <source>
        <dbReference type="PROSITE" id="PS50893"/>
    </source>
</evidence>
<dbReference type="SMART" id="SM00382">
    <property type="entry name" value="AAA"/>
    <property type="match status" value="2"/>
</dbReference>
<feature type="region of interest" description="Disordered" evidence="4">
    <location>
        <begin position="218"/>
        <end position="242"/>
    </location>
</feature>
<dbReference type="Pfam" id="PF00005">
    <property type="entry name" value="ABC_tran"/>
    <property type="match status" value="2"/>
</dbReference>
<dbReference type="InterPro" id="IPR050611">
    <property type="entry name" value="ABCF"/>
</dbReference>
<dbReference type="CDD" id="cd03221">
    <property type="entry name" value="ABCF_EF-3"/>
    <property type="match status" value="2"/>
</dbReference>
<feature type="domain" description="ABC transporter" evidence="5">
    <location>
        <begin position="5"/>
        <end position="195"/>
    </location>
</feature>
<dbReference type="Pfam" id="PF12848">
    <property type="entry name" value="ABC_tran_Xtn"/>
    <property type="match status" value="1"/>
</dbReference>
<feature type="compositionally biased region" description="Basic and acidic residues" evidence="4">
    <location>
        <begin position="233"/>
        <end position="242"/>
    </location>
</feature>
<protein>
    <submittedName>
        <fullName evidence="6">ABC-F family ATP-binding cassette domain-containing protein</fullName>
    </submittedName>
</protein>
<dbReference type="InterPro" id="IPR027417">
    <property type="entry name" value="P-loop_NTPase"/>
</dbReference>
<keyword evidence="7" id="KW-1185">Reference proteome</keyword>
<evidence type="ECO:0000313" key="7">
    <source>
        <dbReference type="Proteomes" id="UP000778951"/>
    </source>
</evidence>
<evidence type="ECO:0000313" key="6">
    <source>
        <dbReference type="EMBL" id="NIZ68698.1"/>
    </source>
</evidence>
<feature type="domain" description="ABC transporter" evidence="5">
    <location>
        <begin position="288"/>
        <end position="490"/>
    </location>
</feature>
<dbReference type="AlphaFoldDB" id="A0A968GER5"/>
<keyword evidence="2" id="KW-0547">Nucleotide-binding</keyword>
<comment type="caution">
    <text evidence="6">The sequence shown here is derived from an EMBL/GenBank/DDBJ whole genome shotgun (WGS) entry which is preliminary data.</text>
</comment>
<dbReference type="InterPro" id="IPR003593">
    <property type="entry name" value="AAA+_ATPase"/>
</dbReference>
<evidence type="ECO:0000256" key="4">
    <source>
        <dbReference type="SAM" id="MobiDB-lite"/>
    </source>
</evidence>
<dbReference type="EMBL" id="JAATLM010000001">
    <property type="protein sequence ID" value="NIZ68698.1"/>
    <property type="molecule type" value="Genomic_DNA"/>
</dbReference>
<accession>A0A968GER5</accession>